<dbReference type="Proteomes" id="UP000008522">
    <property type="component" value="Chromosome"/>
</dbReference>
<dbReference type="SFLD" id="SFLDG01144">
    <property type="entry name" value="C2.B.4:_PGP_Like"/>
    <property type="match status" value="1"/>
</dbReference>
<dbReference type="GO" id="GO:0005829">
    <property type="term" value="C:cytosol"/>
    <property type="evidence" value="ECO:0007669"/>
    <property type="project" value="TreeGrafter"/>
</dbReference>
<dbReference type="NCBIfam" id="TIGR00099">
    <property type="entry name" value="Cof-subfamily"/>
    <property type="match status" value="1"/>
</dbReference>
<dbReference type="InterPro" id="IPR036412">
    <property type="entry name" value="HAD-like_sf"/>
</dbReference>
<reference evidence="1 2" key="1">
    <citation type="journal article" date="2011" name="BMC Genomics">
        <title>Complete genome sequence of Brachyspira intermedia reveals unique genomic features in Brachyspira species and phage-mediated horizontal gene transfer.</title>
        <authorList>
            <person name="Hafstrom T."/>
            <person name="Jansson D.S."/>
            <person name="Segerman B."/>
        </authorList>
    </citation>
    <scope>NUCLEOTIDE SEQUENCE [LARGE SCALE GENOMIC DNA]</scope>
    <source>
        <strain evidence="2">ATCC 51140 / PWS/A</strain>
    </source>
</reference>
<dbReference type="Pfam" id="PF08282">
    <property type="entry name" value="Hydrolase_3"/>
    <property type="match status" value="1"/>
</dbReference>
<dbReference type="OrthoDB" id="9781413at2"/>
<dbReference type="PANTHER" id="PTHR10000:SF8">
    <property type="entry name" value="HAD SUPERFAMILY HYDROLASE-LIKE, TYPE 3"/>
    <property type="match status" value="1"/>
</dbReference>
<dbReference type="InterPro" id="IPR000150">
    <property type="entry name" value="Cof"/>
</dbReference>
<keyword evidence="2" id="KW-1185">Reference proteome</keyword>
<protein>
    <submittedName>
        <fullName evidence="1">Putative haloacid dehalogenase-like hydrolase</fullName>
    </submittedName>
</protein>
<dbReference type="GO" id="GO:0016791">
    <property type="term" value="F:phosphatase activity"/>
    <property type="evidence" value="ECO:0007669"/>
    <property type="project" value="TreeGrafter"/>
</dbReference>
<dbReference type="PROSITE" id="PS01229">
    <property type="entry name" value="COF_2"/>
    <property type="match status" value="1"/>
</dbReference>
<dbReference type="Gene3D" id="3.30.1240.10">
    <property type="match status" value="1"/>
</dbReference>
<gene>
    <name evidence="1" type="ordered locus">Bint_2231</name>
</gene>
<dbReference type="SUPFAM" id="SSF56784">
    <property type="entry name" value="HAD-like"/>
    <property type="match status" value="1"/>
</dbReference>
<dbReference type="RefSeq" id="WP_014488651.1">
    <property type="nucleotide sequence ID" value="NC_017243.1"/>
</dbReference>
<dbReference type="Gene3D" id="3.40.50.1000">
    <property type="entry name" value="HAD superfamily/HAD-like"/>
    <property type="match status" value="1"/>
</dbReference>
<dbReference type="PATRIC" id="fig|1045858.4.peg.2233"/>
<dbReference type="HOGENOM" id="CLU_044146_1_3_12"/>
<dbReference type="SFLD" id="SFLDG01140">
    <property type="entry name" value="C2.B:_Phosphomannomutase_and_P"/>
    <property type="match status" value="1"/>
</dbReference>
<proteinExistence type="predicted"/>
<name>G0ELZ0_BRAIP</name>
<dbReference type="InterPro" id="IPR006379">
    <property type="entry name" value="HAD-SF_hydro_IIB"/>
</dbReference>
<evidence type="ECO:0000313" key="1">
    <source>
        <dbReference type="EMBL" id="AEM22839.1"/>
    </source>
</evidence>
<dbReference type="PANTHER" id="PTHR10000">
    <property type="entry name" value="PHOSPHOSERINE PHOSPHATASE"/>
    <property type="match status" value="1"/>
</dbReference>
<dbReference type="InterPro" id="IPR023214">
    <property type="entry name" value="HAD_sf"/>
</dbReference>
<sequence>MDISDISKDKIKLIATDLDCTLLNDKKEIGSHTVEILNKLMNDYKIELILSSGRPYEGVKNYNKLLKNNNYSIIFNGACIADKEGKIIYRKTIEENISESIIKLSEKYNVCIHIYDNGKYIVSKEDFPIKSYVQKEQSLPAVYGLNNIRTYIIDKMLILGERDILNKLQAEIDSQFNVHSCFSGPLSLEITANGANKGNALKWVCDNKGISYNNIIAFGDNLNDIEMIEYAGIGVAMANAEEKLKQKADYIALSNEEDGVGNFLKNIFKLG</sequence>
<keyword evidence="1" id="KW-0378">Hydrolase</keyword>
<organism evidence="1 2">
    <name type="scientific">Brachyspira intermedia (strain ATCC 51140 / PWS/A)</name>
    <name type="common">Serpulina intermedia</name>
    <dbReference type="NCBI Taxonomy" id="1045858"/>
    <lineage>
        <taxon>Bacteria</taxon>
        <taxon>Pseudomonadati</taxon>
        <taxon>Spirochaetota</taxon>
        <taxon>Spirochaetia</taxon>
        <taxon>Brachyspirales</taxon>
        <taxon>Brachyspiraceae</taxon>
        <taxon>Brachyspira</taxon>
    </lineage>
</organism>
<dbReference type="GO" id="GO:0000287">
    <property type="term" value="F:magnesium ion binding"/>
    <property type="evidence" value="ECO:0007669"/>
    <property type="project" value="TreeGrafter"/>
</dbReference>
<dbReference type="SFLD" id="SFLDS00003">
    <property type="entry name" value="Haloacid_Dehalogenase"/>
    <property type="match status" value="1"/>
</dbReference>
<dbReference type="GeneID" id="44970734"/>
<dbReference type="NCBIfam" id="TIGR01484">
    <property type="entry name" value="HAD-SF-IIB"/>
    <property type="match status" value="1"/>
</dbReference>
<dbReference type="AlphaFoldDB" id="G0ELZ0"/>
<dbReference type="EMBL" id="CP002874">
    <property type="protein sequence ID" value="AEM22839.1"/>
    <property type="molecule type" value="Genomic_DNA"/>
</dbReference>
<accession>G0ELZ0</accession>
<dbReference type="KEGG" id="bip:Bint_2231"/>
<dbReference type="eggNOG" id="COG0561">
    <property type="taxonomic scope" value="Bacteria"/>
</dbReference>
<dbReference type="CDD" id="cd07516">
    <property type="entry name" value="HAD_Pase"/>
    <property type="match status" value="1"/>
</dbReference>
<evidence type="ECO:0000313" key="2">
    <source>
        <dbReference type="Proteomes" id="UP000008522"/>
    </source>
</evidence>